<dbReference type="Proteomes" id="UP001354971">
    <property type="component" value="Unassembled WGS sequence"/>
</dbReference>
<accession>A0ABU7LRR3</accession>
<protein>
    <submittedName>
        <fullName evidence="2">DUF1330 domain-containing protein</fullName>
    </submittedName>
</protein>
<dbReference type="InterPro" id="IPR011008">
    <property type="entry name" value="Dimeric_a/b-barrel"/>
</dbReference>
<evidence type="ECO:0000259" key="1">
    <source>
        <dbReference type="Pfam" id="PF07045"/>
    </source>
</evidence>
<dbReference type="RefSeq" id="WP_330199270.1">
    <property type="nucleotide sequence ID" value="NZ_JAZDRP010000005.1"/>
</dbReference>
<gene>
    <name evidence="2" type="ORF">V0U79_09530</name>
</gene>
<sequence length="138" mass="15442">MNHVDPERAAFEAFKALPRNQPIDMLNLIRLHDQARYPDGQSVSGAEAYANYGRFSAPVFQRVGGEIIWRGQPQLVLIGPPDGLWDIAFIARYPSAAAFLEMVTDPVYQKDAVPHRQAAVRDSRLIRHTQAAGENRFG</sequence>
<feature type="domain" description="DUF1330" evidence="1">
    <location>
        <begin position="43"/>
        <end position="126"/>
    </location>
</feature>
<dbReference type="PANTHER" id="PTHR40257">
    <property type="match status" value="1"/>
</dbReference>
<evidence type="ECO:0000313" key="3">
    <source>
        <dbReference type="Proteomes" id="UP001354971"/>
    </source>
</evidence>
<dbReference type="Gene3D" id="3.30.70.100">
    <property type="match status" value="1"/>
</dbReference>
<evidence type="ECO:0000313" key="2">
    <source>
        <dbReference type="EMBL" id="MEE2526607.1"/>
    </source>
</evidence>
<reference evidence="2 3" key="1">
    <citation type="submission" date="2024-01" db="EMBL/GenBank/DDBJ databases">
        <title>Hyphobacterium bacterium isolated from marine sediment.</title>
        <authorList>
            <person name="Zhao S."/>
        </authorList>
    </citation>
    <scope>NUCLEOTIDE SEQUENCE [LARGE SCALE GENOMIC DNA]</scope>
    <source>
        <strain evidence="3">HN65</strain>
    </source>
</reference>
<dbReference type="Pfam" id="PF07045">
    <property type="entry name" value="DUF1330"/>
    <property type="match status" value="1"/>
</dbReference>
<organism evidence="2 3">
    <name type="scientific">Hyphobacterium lacteum</name>
    <dbReference type="NCBI Taxonomy" id="3116575"/>
    <lineage>
        <taxon>Bacteria</taxon>
        <taxon>Pseudomonadati</taxon>
        <taxon>Pseudomonadota</taxon>
        <taxon>Alphaproteobacteria</taxon>
        <taxon>Maricaulales</taxon>
        <taxon>Maricaulaceae</taxon>
        <taxon>Hyphobacterium</taxon>
    </lineage>
</organism>
<name>A0ABU7LRR3_9PROT</name>
<dbReference type="SUPFAM" id="SSF54909">
    <property type="entry name" value="Dimeric alpha+beta barrel"/>
    <property type="match status" value="1"/>
</dbReference>
<keyword evidence="3" id="KW-1185">Reference proteome</keyword>
<dbReference type="EMBL" id="JAZDRP010000005">
    <property type="protein sequence ID" value="MEE2526607.1"/>
    <property type="molecule type" value="Genomic_DNA"/>
</dbReference>
<proteinExistence type="predicted"/>
<dbReference type="PANTHER" id="PTHR40257:SF1">
    <property type="entry name" value="DUF1330 DOMAIN-CONTAINING PROTEIN"/>
    <property type="match status" value="1"/>
</dbReference>
<comment type="caution">
    <text evidence="2">The sequence shown here is derived from an EMBL/GenBank/DDBJ whole genome shotgun (WGS) entry which is preliminary data.</text>
</comment>
<dbReference type="InterPro" id="IPR010753">
    <property type="entry name" value="DUF1330"/>
</dbReference>